<keyword evidence="6" id="KW-0539">Nucleus</keyword>
<evidence type="ECO:0000256" key="1">
    <source>
        <dbReference type="ARBA" id="ARBA00004123"/>
    </source>
</evidence>
<comment type="subcellular location">
    <subcellularLocation>
        <location evidence="2">Cytoplasm</location>
    </subcellularLocation>
    <subcellularLocation>
        <location evidence="1">Nucleus</location>
    </subcellularLocation>
</comment>
<evidence type="ECO:0000313" key="8">
    <source>
        <dbReference type="EMBL" id="CAK7913158.1"/>
    </source>
</evidence>
<evidence type="ECO:0000256" key="6">
    <source>
        <dbReference type="ARBA" id="ARBA00023242"/>
    </source>
</evidence>
<keyword evidence="4" id="KW-0963">Cytoplasm</keyword>
<dbReference type="Proteomes" id="UP001497600">
    <property type="component" value="Chromosome F"/>
</dbReference>
<sequence length="170" mass="19102">MAKKISKRSRAARRGEIDETTGSAQELENIPKTSDGVKSSIIRTTIKNEELLAKKMEKKQTTGKVAKKKNNAIRSRLERSDKLAGVLGSKIEQSIARARYVQSSRKAGWDQINKNINIRPTAKEKTEEELKAEEEDEAVKEFFEGAEEQAEIQKKQKVINAFALLDEAEA</sequence>
<evidence type="ECO:0000256" key="3">
    <source>
        <dbReference type="ARBA" id="ARBA00022448"/>
    </source>
</evidence>
<organism evidence="8 9">
    <name type="scientific">[Candida] anglica</name>
    <dbReference type="NCBI Taxonomy" id="148631"/>
    <lineage>
        <taxon>Eukaryota</taxon>
        <taxon>Fungi</taxon>
        <taxon>Dikarya</taxon>
        <taxon>Ascomycota</taxon>
        <taxon>Saccharomycotina</taxon>
        <taxon>Pichiomycetes</taxon>
        <taxon>Debaryomycetaceae</taxon>
        <taxon>Kurtzmaniella</taxon>
    </lineage>
</organism>
<evidence type="ECO:0000313" key="9">
    <source>
        <dbReference type="Proteomes" id="UP001497600"/>
    </source>
</evidence>
<evidence type="ECO:0000256" key="4">
    <source>
        <dbReference type="ARBA" id="ARBA00022490"/>
    </source>
</evidence>
<keyword evidence="5" id="KW-0690">Ribosome biogenesis</keyword>
<dbReference type="PANTHER" id="PTHR28280">
    <property type="entry name" value="SHUTTLING PRE-60S FACTOR ECM1"/>
    <property type="match status" value="1"/>
</dbReference>
<feature type="region of interest" description="Disordered" evidence="7">
    <location>
        <begin position="1"/>
        <end position="32"/>
    </location>
</feature>
<evidence type="ECO:0000256" key="5">
    <source>
        <dbReference type="ARBA" id="ARBA00022517"/>
    </source>
</evidence>
<accession>A0ABP0EJS2</accession>
<reference evidence="8 9" key="1">
    <citation type="submission" date="2024-01" db="EMBL/GenBank/DDBJ databases">
        <authorList>
            <consortium name="Genoscope - CEA"/>
            <person name="William W."/>
        </authorList>
    </citation>
    <scope>NUCLEOTIDE SEQUENCE [LARGE SCALE GENOMIC DNA]</scope>
    <source>
        <strain evidence="8 9">29B2s-10</strain>
    </source>
</reference>
<dbReference type="EMBL" id="OZ004258">
    <property type="protein sequence ID" value="CAK7913158.1"/>
    <property type="molecule type" value="Genomic_DNA"/>
</dbReference>
<proteinExistence type="predicted"/>
<dbReference type="Pfam" id="PF09135">
    <property type="entry name" value="Alb1"/>
    <property type="match status" value="1"/>
</dbReference>
<feature type="compositionally biased region" description="Basic residues" evidence="7">
    <location>
        <begin position="1"/>
        <end position="12"/>
    </location>
</feature>
<protein>
    <submittedName>
        <fullName evidence="8">Shuttling pre-60S factor Ecm1p</fullName>
    </submittedName>
</protein>
<keyword evidence="3" id="KW-0813">Transport</keyword>
<evidence type="ECO:0000256" key="2">
    <source>
        <dbReference type="ARBA" id="ARBA00004496"/>
    </source>
</evidence>
<name>A0ABP0EJS2_9ASCO</name>
<dbReference type="PANTHER" id="PTHR28280:SF1">
    <property type="entry name" value="SHUTTLING PRE-60S FACTOR ECM1"/>
    <property type="match status" value="1"/>
</dbReference>
<evidence type="ECO:0000256" key="7">
    <source>
        <dbReference type="SAM" id="MobiDB-lite"/>
    </source>
</evidence>
<gene>
    <name evidence="8" type="primary">ECM1</name>
    <name evidence="8" type="ORF">CAAN4_F10308</name>
</gene>
<dbReference type="InterPro" id="IPR053278">
    <property type="entry name" value="Pre-60S_factor_ECM1"/>
</dbReference>
<dbReference type="InterPro" id="IPR022784">
    <property type="entry name" value="Ribosome_bgen_Alb1"/>
</dbReference>
<keyword evidence="9" id="KW-1185">Reference proteome</keyword>